<comment type="catalytic activity">
    <reaction evidence="1">
        <text>thiamine phosphate + ATP = thiamine diphosphate + ADP</text>
        <dbReference type="Rhea" id="RHEA:15913"/>
        <dbReference type="ChEBI" id="CHEBI:30616"/>
        <dbReference type="ChEBI" id="CHEBI:37575"/>
        <dbReference type="ChEBI" id="CHEBI:58937"/>
        <dbReference type="ChEBI" id="CHEBI:456216"/>
        <dbReference type="EC" id="2.7.4.16"/>
    </reaction>
</comment>
<feature type="binding site" evidence="1">
    <location>
        <position position="237"/>
    </location>
    <ligand>
        <name>Mg(2+)</name>
        <dbReference type="ChEBI" id="CHEBI:18420"/>
        <label>5</label>
    </ligand>
</feature>
<dbReference type="GO" id="GO:0000287">
    <property type="term" value="F:magnesium ion binding"/>
    <property type="evidence" value="ECO:0007669"/>
    <property type="project" value="UniProtKB-UniRule"/>
</dbReference>
<dbReference type="GO" id="GO:0009229">
    <property type="term" value="P:thiamine diphosphate biosynthetic process"/>
    <property type="evidence" value="ECO:0007669"/>
    <property type="project" value="UniProtKB-UniRule"/>
</dbReference>
<dbReference type="UniPathway" id="UPA00060">
    <property type="reaction ID" value="UER00142"/>
</dbReference>
<dbReference type="HAMAP" id="MF_02128">
    <property type="entry name" value="TMP_kinase"/>
    <property type="match status" value="1"/>
</dbReference>
<dbReference type="SUPFAM" id="SSF56042">
    <property type="entry name" value="PurM C-terminal domain-like"/>
    <property type="match status" value="1"/>
</dbReference>
<feature type="binding site" evidence="1">
    <location>
        <begin position="130"/>
        <end position="131"/>
    </location>
    <ligand>
        <name>ATP</name>
        <dbReference type="ChEBI" id="CHEBI:30616"/>
    </ligand>
</feature>
<dbReference type="EC" id="2.7.4.16" evidence="1"/>
<reference evidence="3 4" key="1">
    <citation type="submission" date="2018-05" db="EMBL/GenBank/DDBJ databases">
        <title>Amnibacterium sp. M8JJ-5, whole genome shotgun sequence.</title>
        <authorList>
            <person name="Tuo L."/>
        </authorList>
    </citation>
    <scope>NUCLEOTIDE SEQUENCE [LARGE SCALE GENOMIC DNA]</scope>
    <source>
        <strain evidence="3 4">M8JJ-5</strain>
    </source>
</reference>
<keyword evidence="4" id="KW-1185">Reference proteome</keyword>
<accession>A0A2V1HUR3</accession>
<dbReference type="GO" id="GO:0009228">
    <property type="term" value="P:thiamine biosynthetic process"/>
    <property type="evidence" value="ECO:0007669"/>
    <property type="project" value="UniProtKB-KW"/>
</dbReference>
<organism evidence="3 4">
    <name type="scientific">Amnibacterium flavum</name>
    <dbReference type="NCBI Taxonomy" id="2173173"/>
    <lineage>
        <taxon>Bacteria</taxon>
        <taxon>Bacillati</taxon>
        <taxon>Actinomycetota</taxon>
        <taxon>Actinomycetes</taxon>
        <taxon>Micrococcales</taxon>
        <taxon>Microbacteriaceae</taxon>
        <taxon>Amnibacterium</taxon>
    </lineage>
</organism>
<dbReference type="Gene3D" id="3.90.650.10">
    <property type="entry name" value="PurM-like C-terminal domain"/>
    <property type="match status" value="1"/>
</dbReference>
<feature type="binding site" evidence="1">
    <location>
        <position position="52"/>
    </location>
    <ligand>
        <name>Mg(2+)</name>
        <dbReference type="ChEBI" id="CHEBI:18420"/>
        <label>1</label>
    </ligand>
</feature>
<keyword evidence="1 3" id="KW-0418">Kinase</keyword>
<evidence type="ECO:0000256" key="1">
    <source>
        <dbReference type="HAMAP-Rule" id="MF_02128"/>
    </source>
</evidence>
<dbReference type="PANTHER" id="PTHR30270:SF0">
    <property type="entry name" value="THIAMINE-MONOPHOSPHATE KINASE"/>
    <property type="match status" value="1"/>
</dbReference>
<keyword evidence="1" id="KW-0460">Magnesium</keyword>
<dbReference type="RefSeq" id="WP_116755775.1">
    <property type="nucleotide sequence ID" value="NZ_JBHUEX010000001.1"/>
</dbReference>
<dbReference type="Pfam" id="PF00586">
    <property type="entry name" value="AIRS"/>
    <property type="match status" value="1"/>
</dbReference>
<feature type="binding site" evidence="1">
    <location>
        <position position="36"/>
    </location>
    <ligand>
        <name>Mg(2+)</name>
        <dbReference type="ChEBI" id="CHEBI:18420"/>
        <label>3</label>
    </ligand>
</feature>
<keyword evidence="1" id="KW-0547">Nucleotide-binding</keyword>
<dbReference type="InterPro" id="IPR036676">
    <property type="entry name" value="PurM-like_C_sf"/>
</dbReference>
<protein>
    <recommendedName>
        <fullName evidence="1">Thiamine-monophosphate kinase</fullName>
        <shortName evidence="1">TMP kinase</shortName>
        <shortName evidence="1">Thiamine-phosphate kinase</shortName>
        <ecNumber evidence="1">2.7.4.16</ecNumber>
    </recommendedName>
</protein>
<gene>
    <name evidence="1" type="primary">thiL</name>
    <name evidence="3" type="ORF">DDQ50_06260</name>
</gene>
<proteinExistence type="inferred from homology"/>
<dbReference type="GO" id="GO:0005524">
    <property type="term" value="F:ATP binding"/>
    <property type="evidence" value="ECO:0007669"/>
    <property type="project" value="UniProtKB-UniRule"/>
</dbReference>
<dbReference type="OrthoDB" id="9802811at2"/>
<dbReference type="PIRSF" id="PIRSF005303">
    <property type="entry name" value="Thiam_monoph_kin"/>
    <property type="match status" value="1"/>
</dbReference>
<feature type="binding site" evidence="1">
    <location>
        <position position="52"/>
    </location>
    <ligand>
        <name>Mg(2+)</name>
        <dbReference type="ChEBI" id="CHEBI:18420"/>
        <label>2</label>
    </ligand>
</feature>
<feature type="binding site" evidence="1">
    <location>
        <position position="81"/>
    </location>
    <ligand>
        <name>Mg(2+)</name>
        <dbReference type="ChEBI" id="CHEBI:18420"/>
        <label>4</label>
    </ligand>
</feature>
<dbReference type="EMBL" id="QEOP01000001">
    <property type="protein sequence ID" value="PVZ96041.1"/>
    <property type="molecule type" value="Genomic_DNA"/>
</dbReference>
<dbReference type="GO" id="GO:0009030">
    <property type="term" value="F:thiamine-phosphate kinase activity"/>
    <property type="evidence" value="ECO:0007669"/>
    <property type="project" value="UniProtKB-UniRule"/>
</dbReference>
<dbReference type="Proteomes" id="UP000244893">
    <property type="component" value="Unassembled WGS sequence"/>
</dbReference>
<dbReference type="SUPFAM" id="SSF55326">
    <property type="entry name" value="PurM N-terminal domain-like"/>
    <property type="match status" value="1"/>
</dbReference>
<feature type="binding site" evidence="1">
    <location>
        <position position="81"/>
    </location>
    <ligand>
        <name>Mg(2+)</name>
        <dbReference type="ChEBI" id="CHEBI:18420"/>
        <label>2</label>
    </ligand>
</feature>
<comment type="pathway">
    <text evidence="1">Cofactor biosynthesis; thiamine diphosphate biosynthesis; thiamine diphosphate from thiamine phosphate: step 1/1.</text>
</comment>
<dbReference type="PANTHER" id="PTHR30270">
    <property type="entry name" value="THIAMINE-MONOPHOSPHATE KINASE"/>
    <property type="match status" value="1"/>
</dbReference>
<feature type="binding site" evidence="1">
    <location>
        <position position="81"/>
    </location>
    <ligand>
        <name>Mg(2+)</name>
        <dbReference type="ChEBI" id="CHEBI:18420"/>
        <label>3</label>
    </ligand>
</feature>
<feature type="binding site" evidence="1">
    <location>
        <position position="51"/>
    </location>
    <ligand>
        <name>Mg(2+)</name>
        <dbReference type="ChEBI" id="CHEBI:18420"/>
        <label>1</label>
    </ligand>
</feature>
<feature type="binding site" evidence="1">
    <location>
        <position position="131"/>
    </location>
    <ligand>
        <name>Mg(2+)</name>
        <dbReference type="ChEBI" id="CHEBI:18420"/>
        <label>1</label>
    </ligand>
</feature>
<feature type="domain" description="PurM-like N-terminal" evidence="2">
    <location>
        <begin position="34"/>
        <end position="146"/>
    </location>
</feature>
<feature type="binding site" evidence="1">
    <location>
        <position position="234"/>
    </location>
    <ligand>
        <name>Mg(2+)</name>
        <dbReference type="ChEBI" id="CHEBI:18420"/>
        <label>3</label>
    </ligand>
</feature>
<dbReference type="NCBIfam" id="NF004351">
    <property type="entry name" value="PRK05731.1-4"/>
    <property type="match status" value="1"/>
</dbReference>
<keyword evidence="1" id="KW-0808">Transferase</keyword>
<feature type="binding site" evidence="1">
    <location>
        <position position="236"/>
    </location>
    <ligand>
        <name>ATP</name>
        <dbReference type="ChEBI" id="CHEBI:30616"/>
    </ligand>
</feature>
<dbReference type="CDD" id="cd02194">
    <property type="entry name" value="ThiL"/>
    <property type="match status" value="1"/>
</dbReference>
<feature type="binding site" evidence="1">
    <location>
        <position position="331"/>
    </location>
    <ligand>
        <name>substrate</name>
    </ligand>
</feature>
<evidence type="ECO:0000259" key="2">
    <source>
        <dbReference type="Pfam" id="PF00586"/>
    </source>
</evidence>
<keyword evidence="1" id="KW-0784">Thiamine biosynthesis</keyword>
<evidence type="ECO:0000313" key="4">
    <source>
        <dbReference type="Proteomes" id="UP000244893"/>
    </source>
</evidence>
<keyword evidence="1" id="KW-0479">Metal-binding</keyword>
<sequence>MNAVDTLGSVGEIESLRRIVRRLPAATAAIVGPGDDGAVLSAPDGRYVVSTDLLIHGPDFRLAWSAPFDLGWKAAASNLADIAAMGATPTGLVVALAAPLDTPVDFLEGIADGLREACAALSPGSGVVGGDLSASDTLTIAVTVFGDLEGDRPVLRSGARVGDVVAVAGDLGCAAAGLKLLFAEAVDSEGIPDRARFEQVESRRRDLLAAQLRPAPPIAAGRVAARSGAHAMLDISDGLLLDASRIADASGVRIDLGTAFLAGDVHRIVGEAPELADSSLDLVLSGGEDHSLLAVFPAGTLPDGFRIVGRVLVGDGVTVDGADPRDARAGWDPFDDWNGATG</sequence>
<dbReference type="InterPro" id="IPR016188">
    <property type="entry name" value="PurM-like_N"/>
</dbReference>
<evidence type="ECO:0000313" key="3">
    <source>
        <dbReference type="EMBL" id="PVZ96041.1"/>
    </source>
</evidence>
<dbReference type="NCBIfam" id="TIGR01379">
    <property type="entry name" value="thiL"/>
    <property type="match status" value="1"/>
</dbReference>
<feature type="binding site" evidence="1">
    <location>
        <position position="50"/>
    </location>
    <ligand>
        <name>Mg(2+)</name>
        <dbReference type="ChEBI" id="CHEBI:18420"/>
        <label>4</label>
    </ligand>
</feature>
<dbReference type="AlphaFoldDB" id="A0A2V1HUR3"/>
<feature type="binding site" evidence="1">
    <location>
        <position position="59"/>
    </location>
    <ligand>
        <name>substrate</name>
    </ligand>
</feature>
<feature type="binding site" evidence="1">
    <location>
        <position position="156"/>
    </location>
    <ligand>
        <name>ATP</name>
        <dbReference type="ChEBI" id="CHEBI:30616"/>
    </ligand>
</feature>
<feature type="binding site" evidence="1">
    <location>
        <position position="36"/>
    </location>
    <ligand>
        <name>Mg(2+)</name>
        <dbReference type="ChEBI" id="CHEBI:18420"/>
        <label>4</label>
    </ligand>
</feature>
<dbReference type="Gene3D" id="3.30.1330.10">
    <property type="entry name" value="PurM-like, N-terminal domain"/>
    <property type="match status" value="1"/>
</dbReference>
<feature type="binding site" evidence="1">
    <location>
        <position position="288"/>
    </location>
    <ligand>
        <name>substrate</name>
    </ligand>
</feature>
<comment type="caution">
    <text evidence="3">The sequence shown here is derived from an EMBL/GenBank/DDBJ whole genome shotgun (WGS) entry which is preliminary data.</text>
</comment>
<dbReference type="InterPro" id="IPR036921">
    <property type="entry name" value="PurM-like_N_sf"/>
</dbReference>
<comment type="function">
    <text evidence="1">Catalyzes the ATP-dependent phosphorylation of thiamine-monophosphate (TMP) to form thiamine-pyrophosphate (TPP), the active form of vitamin B1.</text>
</comment>
<keyword evidence="1" id="KW-0067">ATP-binding</keyword>
<comment type="miscellaneous">
    <text evidence="1">Reaction mechanism of ThiL seems to utilize a direct, inline transfer of the gamma-phosphate of ATP to TMP rather than a phosphorylated enzyme intermediate.</text>
</comment>
<comment type="caution">
    <text evidence="1">Lacks conserved residue(s) required for the propagation of feature annotation.</text>
</comment>
<dbReference type="InterPro" id="IPR006283">
    <property type="entry name" value="ThiL-like"/>
</dbReference>
<name>A0A2V1HUR3_9MICO</name>
<comment type="similarity">
    <text evidence="1">Belongs to the thiamine-monophosphate kinase family.</text>
</comment>